<dbReference type="Proteomes" id="UP001054902">
    <property type="component" value="Unassembled WGS sequence"/>
</dbReference>
<comment type="caution">
    <text evidence="1">The sequence shown here is derived from an EMBL/GenBank/DDBJ whole genome shotgun (WGS) entry which is preliminary data.</text>
</comment>
<evidence type="ECO:0000313" key="1">
    <source>
        <dbReference type="EMBL" id="GFH56305.1"/>
    </source>
</evidence>
<accession>A0AAD3D4E0</accession>
<reference evidence="1 2" key="1">
    <citation type="journal article" date="2021" name="Sci. Rep.">
        <title>The genome of the diatom Chaetoceros tenuissimus carries an ancient integrated fragment of an extant virus.</title>
        <authorList>
            <person name="Hongo Y."/>
            <person name="Kimura K."/>
            <person name="Takaki Y."/>
            <person name="Yoshida Y."/>
            <person name="Baba S."/>
            <person name="Kobayashi G."/>
            <person name="Nagasaki K."/>
            <person name="Hano T."/>
            <person name="Tomaru Y."/>
        </authorList>
    </citation>
    <scope>NUCLEOTIDE SEQUENCE [LARGE SCALE GENOMIC DNA]</scope>
    <source>
        <strain evidence="1 2">NIES-3715</strain>
    </source>
</reference>
<dbReference type="AlphaFoldDB" id="A0AAD3D4E0"/>
<dbReference type="EMBL" id="BLLK01000051">
    <property type="protein sequence ID" value="GFH56305.1"/>
    <property type="molecule type" value="Genomic_DNA"/>
</dbReference>
<proteinExistence type="predicted"/>
<protein>
    <submittedName>
        <fullName evidence="1">Uncharacterized protein</fullName>
    </submittedName>
</protein>
<sequence length="200" mass="22956">MVCSLIQSPSNSEQVVHVASCTCNLKESAVEIKQADQIIPDLRSCLLLQDDQESASSLLSQDDDLDTASSISSQDSDEQLEYRVTWANEIVKEIRYRPKTHFADVSDLHYTKSDYSKFRQAYKEELIRTRLEQKRIKREEERKMRENQGTPISWLVNLVHSQFVGESSTSKTNATISNAIQSHKPKEVQIELLVDTLYIF</sequence>
<name>A0AAD3D4E0_9STRA</name>
<keyword evidence="2" id="KW-1185">Reference proteome</keyword>
<gene>
    <name evidence="1" type="ORF">CTEN210_12781</name>
</gene>
<organism evidence="1 2">
    <name type="scientific">Chaetoceros tenuissimus</name>
    <dbReference type="NCBI Taxonomy" id="426638"/>
    <lineage>
        <taxon>Eukaryota</taxon>
        <taxon>Sar</taxon>
        <taxon>Stramenopiles</taxon>
        <taxon>Ochrophyta</taxon>
        <taxon>Bacillariophyta</taxon>
        <taxon>Coscinodiscophyceae</taxon>
        <taxon>Chaetocerotophycidae</taxon>
        <taxon>Chaetocerotales</taxon>
        <taxon>Chaetocerotaceae</taxon>
        <taxon>Chaetoceros</taxon>
    </lineage>
</organism>
<evidence type="ECO:0000313" key="2">
    <source>
        <dbReference type="Proteomes" id="UP001054902"/>
    </source>
</evidence>